<protein>
    <submittedName>
        <fullName evidence="1">Uncharacterized protein</fullName>
    </submittedName>
</protein>
<dbReference type="AlphaFoldDB" id="E3J6D3"/>
<name>E3J6D3_PSEI1</name>
<dbReference type="KEGG" id="fri:FraEuI1c_1498"/>
<dbReference type="Proteomes" id="UP000002484">
    <property type="component" value="Chromosome"/>
</dbReference>
<sequence>MIGEIQVEITAKITVAVNKWAHAFEIPLAADAVAASIVSYYSNVIAEANLRAPGVCAISSQVHREA</sequence>
<organism evidence="1 2">
    <name type="scientific">Pseudofrankia inefficax (strain DSM 45817 / CECT 9037 / DDB 130130 / EuI1c)</name>
    <name type="common">Frankia inefficax</name>
    <dbReference type="NCBI Taxonomy" id="298654"/>
    <lineage>
        <taxon>Bacteria</taxon>
        <taxon>Bacillati</taxon>
        <taxon>Actinomycetota</taxon>
        <taxon>Actinomycetes</taxon>
        <taxon>Frankiales</taxon>
        <taxon>Frankiaceae</taxon>
        <taxon>Pseudofrankia</taxon>
    </lineage>
</organism>
<accession>E3J6D3</accession>
<evidence type="ECO:0000313" key="1">
    <source>
        <dbReference type="EMBL" id="ADP79560.1"/>
    </source>
</evidence>
<dbReference type="InParanoid" id="E3J6D3"/>
<dbReference type="EMBL" id="CP002299">
    <property type="protein sequence ID" value="ADP79560.1"/>
    <property type="molecule type" value="Genomic_DNA"/>
</dbReference>
<proteinExistence type="predicted"/>
<keyword evidence="2" id="KW-1185">Reference proteome</keyword>
<reference evidence="1 2" key="1">
    <citation type="submission" date="2010-10" db="EMBL/GenBank/DDBJ databases">
        <title>Complete sequence of Frankia sp. EuI1c.</title>
        <authorList>
            <consortium name="US DOE Joint Genome Institute"/>
            <person name="Lucas S."/>
            <person name="Copeland A."/>
            <person name="Lapidus A."/>
            <person name="Cheng J.-F."/>
            <person name="Bruce D."/>
            <person name="Goodwin L."/>
            <person name="Pitluck S."/>
            <person name="Chertkov O."/>
            <person name="Detter J.C."/>
            <person name="Han C."/>
            <person name="Tapia R."/>
            <person name="Land M."/>
            <person name="Hauser L."/>
            <person name="Jeffries C."/>
            <person name="Kyrpides N."/>
            <person name="Ivanova N."/>
            <person name="Mikhailova N."/>
            <person name="Beauchemin N."/>
            <person name="Sen A."/>
            <person name="Sur S.A."/>
            <person name="Gtari M."/>
            <person name="Wall L."/>
            <person name="Tisa L."/>
            <person name="Woyke T."/>
        </authorList>
    </citation>
    <scope>NUCLEOTIDE SEQUENCE [LARGE SCALE GENOMIC DNA]</scope>
    <source>
        <strain evidence="2">DSM 45817 / CECT 9037 / EuI1c</strain>
    </source>
</reference>
<dbReference type="HOGENOM" id="CLU_2824850_0_0_11"/>
<gene>
    <name evidence="1" type="ordered locus">FraEuI1c_1498</name>
</gene>
<evidence type="ECO:0000313" key="2">
    <source>
        <dbReference type="Proteomes" id="UP000002484"/>
    </source>
</evidence>